<dbReference type="InterPro" id="IPR001320">
    <property type="entry name" value="Iontro_rcpt_C"/>
</dbReference>
<feature type="transmembrane region" description="Helical" evidence="9">
    <location>
        <begin position="224"/>
        <end position="245"/>
    </location>
</feature>
<dbReference type="FunFam" id="1.10.287.70:FF:000302">
    <property type="entry name" value="Uncharacterized protein"/>
    <property type="match status" value="1"/>
</dbReference>
<dbReference type="EMBL" id="CAKKLH010000101">
    <property type="protein sequence ID" value="CAH0102975.1"/>
    <property type="molecule type" value="Genomic_DNA"/>
</dbReference>
<evidence type="ECO:0000256" key="1">
    <source>
        <dbReference type="ARBA" id="ARBA00004651"/>
    </source>
</evidence>
<dbReference type="OrthoDB" id="6365708at2759"/>
<keyword evidence="7" id="KW-0675">Receptor</keyword>
<keyword evidence="6 9" id="KW-0472">Membrane</keyword>
<evidence type="ECO:0000256" key="6">
    <source>
        <dbReference type="ARBA" id="ARBA00023136"/>
    </source>
</evidence>
<keyword evidence="5 9" id="KW-1133">Transmembrane helix</keyword>
<dbReference type="Pfam" id="PF00060">
    <property type="entry name" value="Lig_chan"/>
    <property type="match status" value="1"/>
</dbReference>
<feature type="chain" id="PRO_5035260642" description="Ionotropic glutamate receptor C-terminal domain-containing protein" evidence="10">
    <location>
        <begin position="23"/>
        <end position="455"/>
    </location>
</feature>
<dbReference type="AlphaFoldDB" id="A0A8J2REK9"/>
<feature type="transmembrane region" description="Helical" evidence="9">
    <location>
        <begin position="146"/>
        <end position="166"/>
    </location>
</feature>
<evidence type="ECO:0000256" key="7">
    <source>
        <dbReference type="ARBA" id="ARBA00023170"/>
    </source>
</evidence>
<evidence type="ECO:0000256" key="4">
    <source>
        <dbReference type="ARBA" id="ARBA00022692"/>
    </source>
</evidence>
<comment type="subcellular location">
    <subcellularLocation>
        <location evidence="1">Cell membrane</location>
        <topology evidence="1">Multi-pass membrane protein</topology>
    </subcellularLocation>
</comment>
<dbReference type="GO" id="GO:0015276">
    <property type="term" value="F:ligand-gated monoatomic ion channel activity"/>
    <property type="evidence" value="ECO:0007669"/>
    <property type="project" value="InterPro"/>
</dbReference>
<evidence type="ECO:0000256" key="9">
    <source>
        <dbReference type="SAM" id="Phobius"/>
    </source>
</evidence>
<dbReference type="PANTHER" id="PTHR42643">
    <property type="entry name" value="IONOTROPIC RECEPTOR 20A-RELATED"/>
    <property type="match status" value="1"/>
</dbReference>
<accession>A0A8J2REK9</accession>
<comment type="caution">
    <text evidence="12">The sequence shown here is derived from an EMBL/GenBank/DDBJ whole genome shotgun (WGS) entry which is preliminary data.</text>
</comment>
<comment type="similarity">
    <text evidence="2">Belongs to the glutamate-gated ion channel (TC 1.A.10.1) family.</text>
</comment>
<name>A0A8J2REK9_9CRUS</name>
<evidence type="ECO:0000313" key="13">
    <source>
        <dbReference type="Proteomes" id="UP000789390"/>
    </source>
</evidence>
<evidence type="ECO:0000256" key="5">
    <source>
        <dbReference type="ARBA" id="ARBA00022989"/>
    </source>
</evidence>
<evidence type="ECO:0000256" key="3">
    <source>
        <dbReference type="ARBA" id="ARBA00022475"/>
    </source>
</evidence>
<protein>
    <recommendedName>
        <fullName evidence="11">Ionotropic glutamate receptor C-terminal domain-containing protein</fullName>
    </recommendedName>
</protein>
<evidence type="ECO:0000259" key="11">
    <source>
        <dbReference type="Pfam" id="PF00060"/>
    </source>
</evidence>
<evidence type="ECO:0000256" key="8">
    <source>
        <dbReference type="ARBA" id="ARBA00023180"/>
    </source>
</evidence>
<dbReference type="InterPro" id="IPR052192">
    <property type="entry name" value="Insect_Ionotropic_Sensory_Rcpt"/>
</dbReference>
<keyword evidence="4 9" id="KW-0812">Transmembrane</keyword>
<organism evidence="12 13">
    <name type="scientific">Daphnia galeata</name>
    <dbReference type="NCBI Taxonomy" id="27404"/>
    <lineage>
        <taxon>Eukaryota</taxon>
        <taxon>Metazoa</taxon>
        <taxon>Ecdysozoa</taxon>
        <taxon>Arthropoda</taxon>
        <taxon>Crustacea</taxon>
        <taxon>Branchiopoda</taxon>
        <taxon>Diplostraca</taxon>
        <taxon>Cladocera</taxon>
        <taxon>Anomopoda</taxon>
        <taxon>Daphniidae</taxon>
        <taxon>Daphnia</taxon>
    </lineage>
</organism>
<keyword evidence="10" id="KW-0732">Signal</keyword>
<dbReference type="GO" id="GO:0050906">
    <property type="term" value="P:detection of stimulus involved in sensory perception"/>
    <property type="evidence" value="ECO:0007669"/>
    <property type="project" value="UniProtKB-ARBA"/>
</dbReference>
<proteinExistence type="inferred from homology"/>
<evidence type="ECO:0000313" key="12">
    <source>
        <dbReference type="EMBL" id="CAH0102975.1"/>
    </source>
</evidence>
<feature type="transmembrane region" description="Helical" evidence="9">
    <location>
        <begin position="419"/>
        <end position="439"/>
    </location>
</feature>
<evidence type="ECO:0000256" key="10">
    <source>
        <dbReference type="SAM" id="SignalP"/>
    </source>
</evidence>
<dbReference type="PANTHER" id="PTHR42643:SF24">
    <property type="entry name" value="IONOTROPIC RECEPTOR 60A"/>
    <property type="match status" value="1"/>
</dbReference>
<dbReference type="Proteomes" id="UP000789390">
    <property type="component" value="Unassembled WGS sequence"/>
</dbReference>
<gene>
    <name evidence="12" type="ORF">DGAL_LOCUS5503</name>
</gene>
<sequence>MNLPYLIWLICFVNILIRVSLTSTPNSLNGQHLRVIWTRWSGNPKGLLGPLKSGVILEYLSSRLNFTYEMIRVTHHRLDPSEKGEGLFNYLWDQKCELVAQDVVSTFQRNKVVDLTANCIFDNVAFLIPVPDETANINAVVKPFQWPIWVGLGVSIVCVIVVLSSIQRYLEYQTAGQLTNDGGGLRVITKTITGKQYLYVFGNLLSQGGCCPSHRLPYRLVAGVWSLAAFIFVQAYTSTLFTYVVTPINHPLINSIYDIVDSSDINLLVRESGMINLLLKSNNQTSRLFGEIRKNLDSYPYSRCPLISDCIKLMTPESRNVFADATVYLKDEIRKDFQKTGKCNFQIAKEVFIGTASSFALAKNSPYTKSLSQGILELHQIGLVDFWDTWFRPMSPQCDGKPQNVNKKDKVMPISLKKVTGAFLVLLGGMSLSILAFLGEKIVSFRQRRLAVVTI</sequence>
<keyword evidence="13" id="KW-1185">Reference proteome</keyword>
<keyword evidence="8" id="KW-0325">Glycoprotein</keyword>
<feature type="domain" description="Ionotropic glutamate receptor C-terminal" evidence="11">
    <location>
        <begin position="146"/>
        <end position="430"/>
    </location>
</feature>
<evidence type="ECO:0000256" key="2">
    <source>
        <dbReference type="ARBA" id="ARBA00008685"/>
    </source>
</evidence>
<feature type="signal peptide" evidence="10">
    <location>
        <begin position="1"/>
        <end position="22"/>
    </location>
</feature>
<keyword evidence="3" id="KW-1003">Cell membrane</keyword>
<dbReference type="GO" id="GO:0005886">
    <property type="term" value="C:plasma membrane"/>
    <property type="evidence" value="ECO:0007669"/>
    <property type="project" value="UniProtKB-SubCell"/>
</dbReference>
<dbReference type="SUPFAM" id="SSF53850">
    <property type="entry name" value="Periplasmic binding protein-like II"/>
    <property type="match status" value="1"/>
</dbReference>
<reference evidence="12" key="1">
    <citation type="submission" date="2021-11" db="EMBL/GenBank/DDBJ databases">
        <authorList>
            <person name="Schell T."/>
        </authorList>
    </citation>
    <scope>NUCLEOTIDE SEQUENCE</scope>
    <source>
        <strain evidence="12">M5</strain>
    </source>
</reference>
<dbReference type="Gene3D" id="1.10.287.70">
    <property type="match status" value="1"/>
</dbReference>